<evidence type="ECO:0000313" key="3">
    <source>
        <dbReference type="EMBL" id="EJT97051.1"/>
    </source>
</evidence>
<dbReference type="HOGENOM" id="CLU_1255957_0_0_1"/>
<name>M5FUU8_DACPD</name>
<dbReference type="Proteomes" id="UP000030653">
    <property type="component" value="Unassembled WGS sequence"/>
</dbReference>
<keyword evidence="4" id="KW-1185">Reference proteome</keyword>
<evidence type="ECO:0000313" key="4">
    <source>
        <dbReference type="Proteomes" id="UP000030653"/>
    </source>
</evidence>
<evidence type="ECO:0000256" key="2">
    <source>
        <dbReference type="SAM" id="SignalP"/>
    </source>
</evidence>
<protein>
    <recommendedName>
        <fullName evidence="5">SCP domain-containing protein</fullName>
    </recommendedName>
</protein>
<dbReference type="GeneID" id="63685935"/>
<feature type="signal peptide" evidence="2">
    <location>
        <begin position="1"/>
        <end position="20"/>
    </location>
</feature>
<dbReference type="RefSeq" id="XP_040623949.1">
    <property type="nucleotide sequence ID" value="XM_040770873.1"/>
</dbReference>
<keyword evidence="2" id="KW-0732">Signal</keyword>
<dbReference type="EMBL" id="JH795879">
    <property type="protein sequence ID" value="EJT97051.1"/>
    <property type="molecule type" value="Genomic_DNA"/>
</dbReference>
<evidence type="ECO:0008006" key="5">
    <source>
        <dbReference type="Google" id="ProtNLM"/>
    </source>
</evidence>
<dbReference type="AlphaFoldDB" id="M5FUU8"/>
<feature type="chain" id="PRO_5004067317" description="SCP domain-containing protein" evidence="2">
    <location>
        <begin position="21"/>
        <end position="220"/>
    </location>
</feature>
<feature type="region of interest" description="Disordered" evidence="1">
    <location>
        <begin position="171"/>
        <end position="192"/>
    </location>
</feature>
<proteinExistence type="predicted"/>
<organism evidence="3 4">
    <name type="scientific">Dacryopinax primogenitus (strain DJM 731)</name>
    <name type="common">Brown rot fungus</name>
    <dbReference type="NCBI Taxonomy" id="1858805"/>
    <lineage>
        <taxon>Eukaryota</taxon>
        <taxon>Fungi</taxon>
        <taxon>Dikarya</taxon>
        <taxon>Basidiomycota</taxon>
        <taxon>Agaricomycotina</taxon>
        <taxon>Dacrymycetes</taxon>
        <taxon>Dacrymycetales</taxon>
        <taxon>Dacrymycetaceae</taxon>
        <taxon>Dacryopinax</taxon>
    </lineage>
</organism>
<sequence length="220" mass="24079">MFLFKSFVFTSLAILTAITALPIASRVHSDESASSLANLRSRWSAMETYGTGISDLTVSRRDLTDDDSAPIPRRSVKQCNVSSCEVASTASKTAREQSSEENHLRAAIQHAEAAEVAINYNNPNHAATHSERAKYHVGEAVEFNLLRPAIENPCASTTCIRAWVASSQANRSSNTDDHQYASSTHAQAAQDPTIMSNHKDYHVAVATKHLQEVVRLRASR</sequence>
<reference evidence="3 4" key="1">
    <citation type="journal article" date="2012" name="Science">
        <title>The Paleozoic origin of enzymatic lignin decomposition reconstructed from 31 fungal genomes.</title>
        <authorList>
            <person name="Floudas D."/>
            <person name="Binder M."/>
            <person name="Riley R."/>
            <person name="Barry K."/>
            <person name="Blanchette R.A."/>
            <person name="Henrissat B."/>
            <person name="Martinez A.T."/>
            <person name="Otillar R."/>
            <person name="Spatafora J.W."/>
            <person name="Yadav J.S."/>
            <person name="Aerts A."/>
            <person name="Benoit I."/>
            <person name="Boyd A."/>
            <person name="Carlson A."/>
            <person name="Copeland A."/>
            <person name="Coutinho P.M."/>
            <person name="de Vries R.P."/>
            <person name="Ferreira P."/>
            <person name="Findley K."/>
            <person name="Foster B."/>
            <person name="Gaskell J."/>
            <person name="Glotzer D."/>
            <person name="Gorecki P."/>
            <person name="Heitman J."/>
            <person name="Hesse C."/>
            <person name="Hori C."/>
            <person name="Igarashi K."/>
            <person name="Jurgens J.A."/>
            <person name="Kallen N."/>
            <person name="Kersten P."/>
            <person name="Kohler A."/>
            <person name="Kuees U."/>
            <person name="Kumar T.K.A."/>
            <person name="Kuo A."/>
            <person name="LaButti K."/>
            <person name="Larrondo L.F."/>
            <person name="Lindquist E."/>
            <person name="Ling A."/>
            <person name="Lombard V."/>
            <person name="Lucas S."/>
            <person name="Lundell T."/>
            <person name="Martin R."/>
            <person name="McLaughlin D.J."/>
            <person name="Morgenstern I."/>
            <person name="Morin E."/>
            <person name="Murat C."/>
            <person name="Nagy L.G."/>
            <person name="Nolan M."/>
            <person name="Ohm R.A."/>
            <person name="Patyshakuliyeva A."/>
            <person name="Rokas A."/>
            <person name="Ruiz-Duenas F.J."/>
            <person name="Sabat G."/>
            <person name="Salamov A."/>
            <person name="Samejima M."/>
            <person name="Schmutz J."/>
            <person name="Slot J.C."/>
            <person name="St John F."/>
            <person name="Stenlid J."/>
            <person name="Sun H."/>
            <person name="Sun S."/>
            <person name="Syed K."/>
            <person name="Tsang A."/>
            <person name="Wiebenga A."/>
            <person name="Young D."/>
            <person name="Pisabarro A."/>
            <person name="Eastwood D.C."/>
            <person name="Martin F."/>
            <person name="Cullen D."/>
            <person name="Grigoriev I.V."/>
            <person name="Hibbett D.S."/>
        </authorList>
    </citation>
    <scope>NUCLEOTIDE SEQUENCE [LARGE SCALE GENOMIC DNA]</scope>
    <source>
        <strain evidence="3 4">DJM-731 SS1</strain>
    </source>
</reference>
<evidence type="ECO:0000256" key="1">
    <source>
        <dbReference type="SAM" id="MobiDB-lite"/>
    </source>
</evidence>
<gene>
    <name evidence="3" type="ORF">DACRYDRAFT_119829</name>
</gene>
<accession>M5FUU8</accession>